<dbReference type="STRING" id="218851.A0A2G5D8Z2"/>
<dbReference type="InterPro" id="IPR023214">
    <property type="entry name" value="HAD_sf"/>
</dbReference>
<evidence type="ECO:0008006" key="3">
    <source>
        <dbReference type="Google" id="ProtNLM"/>
    </source>
</evidence>
<dbReference type="PANTHER" id="PTHR43611:SF3">
    <property type="entry name" value="FLAVIN MONONUCLEOTIDE HYDROLASE 1, CHLOROPLATIC"/>
    <property type="match status" value="1"/>
</dbReference>
<name>A0A2G5D8Z2_AQUCA</name>
<accession>A0A2G5D8Z2</accession>
<dbReference type="AlphaFoldDB" id="A0A2G5D8Z2"/>
<dbReference type="InParanoid" id="A0A2G5D8Z2"/>
<dbReference type="SUPFAM" id="SSF56784">
    <property type="entry name" value="HAD-like"/>
    <property type="match status" value="1"/>
</dbReference>
<evidence type="ECO:0000313" key="1">
    <source>
        <dbReference type="EMBL" id="PIA39980.1"/>
    </source>
</evidence>
<protein>
    <recommendedName>
        <fullName evidence="3">FCP1 homology domain-containing protein</fullName>
    </recommendedName>
</protein>
<dbReference type="PANTHER" id="PTHR43611">
    <property type="entry name" value="ALPHA-D-GLUCOSE 1-PHOSPHATE PHOSPHATASE"/>
    <property type="match status" value="1"/>
</dbReference>
<evidence type="ECO:0000313" key="2">
    <source>
        <dbReference type="Proteomes" id="UP000230069"/>
    </source>
</evidence>
<organism evidence="1 2">
    <name type="scientific">Aquilegia coerulea</name>
    <name type="common">Rocky mountain columbine</name>
    <dbReference type="NCBI Taxonomy" id="218851"/>
    <lineage>
        <taxon>Eukaryota</taxon>
        <taxon>Viridiplantae</taxon>
        <taxon>Streptophyta</taxon>
        <taxon>Embryophyta</taxon>
        <taxon>Tracheophyta</taxon>
        <taxon>Spermatophyta</taxon>
        <taxon>Magnoliopsida</taxon>
        <taxon>Ranunculales</taxon>
        <taxon>Ranunculaceae</taxon>
        <taxon>Thalictroideae</taxon>
        <taxon>Aquilegia</taxon>
    </lineage>
</organism>
<dbReference type="Proteomes" id="UP000230069">
    <property type="component" value="Unassembled WGS sequence"/>
</dbReference>
<dbReference type="FunCoup" id="A0A2G5D8Z2">
    <property type="interactions" value="707"/>
</dbReference>
<dbReference type="Pfam" id="PF00702">
    <property type="entry name" value="Hydrolase"/>
    <property type="match status" value="1"/>
</dbReference>
<dbReference type="EMBL" id="KZ305042">
    <property type="protein sequence ID" value="PIA39980.1"/>
    <property type="molecule type" value="Genomic_DNA"/>
</dbReference>
<dbReference type="InterPro" id="IPR006439">
    <property type="entry name" value="HAD-SF_hydro_IA"/>
</dbReference>
<proteinExistence type="predicted"/>
<dbReference type="NCBIfam" id="TIGR01509">
    <property type="entry name" value="HAD-SF-IA-v3"/>
    <property type="match status" value="1"/>
</dbReference>
<sequence length="248" mass="28494">MAFLLSKFTINLTPNSTILNSKKSAHKVTSSVSVSSDKMKKKKLPILLFDIMDTIVRDPFYQDVPAFFRMSMKDLLECKHPTAWVEFEKGLINEMELSQKFFKDNRPLDLEGLKNCMRCGYTYIEGVETLLRSLKQNDYEMHAFTNYPTWYTMIEEKLRISTYLAWSFCSCITGKRKPEADSYEEVLRRLKVDPASCIFIDDRMVNVEAARNAGMVGLHFKDAASLQQDLSSLGVEICSTEENAINQD</sequence>
<reference evidence="1 2" key="1">
    <citation type="submission" date="2017-09" db="EMBL/GenBank/DDBJ databases">
        <title>WGS assembly of Aquilegia coerulea Goldsmith.</title>
        <authorList>
            <person name="Hodges S."/>
            <person name="Kramer E."/>
            <person name="Nordborg M."/>
            <person name="Tomkins J."/>
            <person name="Borevitz J."/>
            <person name="Derieg N."/>
            <person name="Yan J."/>
            <person name="Mihaltcheva S."/>
            <person name="Hayes R.D."/>
            <person name="Rokhsar D."/>
        </authorList>
    </citation>
    <scope>NUCLEOTIDE SEQUENCE [LARGE SCALE GENOMIC DNA]</scope>
    <source>
        <strain evidence="2">cv. Goldsmith</strain>
    </source>
</reference>
<dbReference type="OrthoDB" id="2012566at2759"/>
<keyword evidence="2" id="KW-1185">Reference proteome</keyword>
<dbReference type="Gene3D" id="3.40.50.1000">
    <property type="entry name" value="HAD superfamily/HAD-like"/>
    <property type="match status" value="1"/>
</dbReference>
<dbReference type="InterPro" id="IPR036412">
    <property type="entry name" value="HAD-like_sf"/>
</dbReference>
<gene>
    <name evidence="1" type="ORF">AQUCO_02500005v1</name>
</gene>